<evidence type="ECO:0000256" key="1">
    <source>
        <dbReference type="ARBA" id="ARBA00004418"/>
    </source>
</evidence>
<name>A0A7V3YGI0_9BACT</name>
<comment type="subcellular location">
    <subcellularLocation>
        <location evidence="1">Periplasm</location>
    </subcellularLocation>
</comment>
<organism evidence="6">
    <name type="scientific">Candidatus Caldatribacterium californiense</name>
    <dbReference type="NCBI Taxonomy" id="1454726"/>
    <lineage>
        <taxon>Bacteria</taxon>
        <taxon>Pseudomonadati</taxon>
        <taxon>Atribacterota</taxon>
        <taxon>Atribacteria</taxon>
        <taxon>Atribacterales</taxon>
        <taxon>Candidatus Caldatribacteriaceae</taxon>
        <taxon>Candidatus Caldatribacterium</taxon>
    </lineage>
</organism>
<comment type="caution">
    <text evidence="6">The sequence shown here is derived from an EMBL/GenBank/DDBJ whole genome shotgun (WGS) entry which is preliminary data.</text>
</comment>
<keyword evidence="4 5" id="KW-0732">Signal</keyword>
<dbReference type="InterPro" id="IPR050490">
    <property type="entry name" value="Bact_solute-bd_prot1"/>
</dbReference>
<dbReference type="PANTHER" id="PTHR43649:SF34">
    <property type="entry name" value="ABC TRANSPORTER PERIPLASMIC-BINDING PROTEIN YCJN-RELATED"/>
    <property type="match status" value="1"/>
</dbReference>
<proteinExistence type="inferred from homology"/>
<reference evidence="6" key="1">
    <citation type="journal article" date="2020" name="mSystems">
        <title>Genome- and Community-Level Interaction Insights into Carbon Utilization and Element Cycling Functions of Hydrothermarchaeota in Hydrothermal Sediment.</title>
        <authorList>
            <person name="Zhou Z."/>
            <person name="Liu Y."/>
            <person name="Xu W."/>
            <person name="Pan J."/>
            <person name="Luo Z.H."/>
            <person name="Li M."/>
        </authorList>
    </citation>
    <scope>NUCLEOTIDE SEQUENCE [LARGE SCALE GENOMIC DNA]</scope>
    <source>
        <strain evidence="6">SpSt-747</strain>
    </source>
</reference>
<dbReference type="Pfam" id="PF01547">
    <property type="entry name" value="SBP_bac_1"/>
    <property type="match status" value="1"/>
</dbReference>
<evidence type="ECO:0000313" key="6">
    <source>
        <dbReference type="EMBL" id="HGI30376.1"/>
    </source>
</evidence>
<accession>A0A7V3YGI0</accession>
<dbReference type="CDD" id="cd13585">
    <property type="entry name" value="PBP2_TMBP_like"/>
    <property type="match status" value="1"/>
</dbReference>
<evidence type="ECO:0000256" key="5">
    <source>
        <dbReference type="SAM" id="SignalP"/>
    </source>
</evidence>
<dbReference type="GO" id="GO:0042597">
    <property type="term" value="C:periplasmic space"/>
    <property type="evidence" value="ECO:0007669"/>
    <property type="project" value="UniProtKB-SubCell"/>
</dbReference>
<gene>
    <name evidence="6" type="ORF">ENV30_03600</name>
</gene>
<dbReference type="PANTHER" id="PTHR43649">
    <property type="entry name" value="ARABINOSE-BINDING PROTEIN-RELATED"/>
    <property type="match status" value="1"/>
</dbReference>
<sequence>MVRKMVVLVLACCVCLGLGNLSLAKELGVVVYQDNPGQHVPTTELVEQWATEKGVKVNITTAGHANRRTIITTALEGGTGPDIIILADYEPHLYAEGLLDLSDLAQKIGQENGGWYPIAEQIGNVQGTWKALPIYIYMHLMMYRRDILQSVGAAVPDTWNDFRDVLQKIKNAGLNIQPFGVSYGRSFDGQQFLISRILSGGGRVLSEDGKKVVFDSPETVAALQYVVDLYRDGLVDPTVLGWDDGTNNQAMLSGRIAFTFNGFSIKMQAEKDFPDLNPNLGVTVYPKGEVTRVCFPFTLSYAIRKDSQNVDLAKDLLLYLFKKENYEKVLSYTRGATGVSLQGFASLPMWQEDPDWKANLDAIPYAQLFAPPSAATAEVYNGYVIVDMIADVLVRDLSPEQAVKKAAQRMEEIYFGKGKE</sequence>
<keyword evidence="3" id="KW-0813">Transport</keyword>
<comment type="similarity">
    <text evidence="2">Belongs to the bacterial solute-binding protein 1 family.</text>
</comment>
<feature type="chain" id="PRO_5031489791" evidence="5">
    <location>
        <begin position="25"/>
        <end position="420"/>
    </location>
</feature>
<dbReference type="AlphaFoldDB" id="A0A7V3YGI0"/>
<evidence type="ECO:0000256" key="2">
    <source>
        <dbReference type="ARBA" id="ARBA00008520"/>
    </source>
</evidence>
<dbReference type="InterPro" id="IPR006059">
    <property type="entry name" value="SBP"/>
</dbReference>
<dbReference type="EMBL" id="DTFV01000054">
    <property type="protein sequence ID" value="HGI30376.1"/>
    <property type="molecule type" value="Genomic_DNA"/>
</dbReference>
<dbReference type="SUPFAM" id="SSF53850">
    <property type="entry name" value="Periplasmic binding protein-like II"/>
    <property type="match status" value="1"/>
</dbReference>
<dbReference type="Gene3D" id="3.40.190.10">
    <property type="entry name" value="Periplasmic binding protein-like II"/>
    <property type="match status" value="1"/>
</dbReference>
<protein>
    <submittedName>
        <fullName evidence="6">Sugar ABC transporter substrate-binding protein</fullName>
    </submittedName>
</protein>
<evidence type="ECO:0000256" key="3">
    <source>
        <dbReference type="ARBA" id="ARBA00022448"/>
    </source>
</evidence>
<feature type="signal peptide" evidence="5">
    <location>
        <begin position="1"/>
        <end position="24"/>
    </location>
</feature>
<evidence type="ECO:0000256" key="4">
    <source>
        <dbReference type="ARBA" id="ARBA00022729"/>
    </source>
</evidence>